<dbReference type="AlphaFoldDB" id="A0A6B0SMV2"/>
<feature type="non-terminal residue" evidence="1">
    <location>
        <position position="1"/>
    </location>
</feature>
<reference evidence="1 2" key="1">
    <citation type="submission" date="2019-12" db="EMBL/GenBank/DDBJ databases">
        <title>Isolation and characterization of three novel carbon monoxide-oxidizing members of Halobacteria from salione crusts and soils.</title>
        <authorList>
            <person name="Myers M.R."/>
            <person name="King G.M."/>
        </authorList>
    </citation>
    <scope>NUCLEOTIDE SEQUENCE [LARGE SCALE GENOMIC DNA]</scope>
    <source>
        <strain evidence="1 2">PCN9</strain>
    </source>
</reference>
<protein>
    <submittedName>
        <fullName evidence="1">Threonine synthase</fullName>
    </submittedName>
</protein>
<gene>
    <name evidence="1" type="ORF">GRX66_18925</name>
</gene>
<evidence type="ECO:0000313" key="1">
    <source>
        <dbReference type="EMBL" id="MXR22547.1"/>
    </source>
</evidence>
<keyword evidence="2" id="KW-1185">Reference proteome</keyword>
<dbReference type="SUPFAM" id="SSF53686">
    <property type="entry name" value="Tryptophan synthase beta subunit-like PLP-dependent enzymes"/>
    <property type="match status" value="1"/>
</dbReference>
<dbReference type="Proteomes" id="UP000471521">
    <property type="component" value="Unassembled WGS sequence"/>
</dbReference>
<dbReference type="InterPro" id="IPR036052">
    <property type="entry name" value="TrpB-like_PALP_sf"/>
</dbReference>
<comment type="caution">
    <text evidence="1">The sequence shown here is derived from an EMBL/GenBank/DDBJ whole genome shotgun (WGS) entry which is preliminary data.</text>
</comment>
<name>A0A6B0SMV2_9EURY</name>
<sequence length="62" mass="6479">TATPSRATRRDGGDLAELHERGFYVEPTSAVAVAGLADYRERGAVCSDDDVVVALTGSGLKQ</sequence>
<evidence type="ECO:0000313" key="2">
    <source>
        <dbReference type="Proteomes" id="UP000471521"/>
    </source>
</evidence>
<organism evidence="1 2">
    <name type="scientific">Halobacterium bonnevillei</name>
    <dbReference type="NCBI Taxonomy" id="2692200"/>
    <lineage>
        <taxon>Archaea</taxon>
        <taxon>Methanobacteriati</taxon>
        <taxon>Methanobacteriota</taxon>
        <taxon>Stenosarchaea group</taxon>
        <taxon>Halobacteria</taxon>
        <taxon>Halobacteriales</taxon>
        <taxon>Halobacteriaceae</taxon>
        <taxon>Halobacterium</taxon>
    </lineage>
</organism>
<proteinExistence type="predicted"/>
<accession>A0A6B0SMV2</accession>
<dbReference type="Gene3D" id="3.40.50.1100">
    <property type="match status" value="1"/>
</dbReference>
<dbReference type="EMBL" id="WUUU01000324">
    <property type="protein sequence ID" value="MXR22547.1"/>
    <property type="molecule type" value="Genomic_DNA"/>
</dbReference>